<protein>
    <submittedName>
        <fullName evidence="1">Uncharacterized protein</fullName>
    </submittedName>
</protein>
<accession>A0A553RIT0</accession>
<evidence type="ECO:0000313" key="2">
    <source>
        <dbReference type="Proteomes" id="UP000316079"/>
    </source>
</evidence>
<keyword evidence="2" id="KW-1185">Reference proteome</keyword>
<proteinExistence type="predicted"/>
<evidence type="ECO:0000313" key="1">
    <source>
        <dbReference type="EMBL" id="TRZ02081.1"/>
    </source>
</evidence>
<dbReference type="EMBL" id="SRMA01024019">
    <property type="protein sequence ID" value="TRZ02081.1"/>
    <property type="molecule type" value="Genomic_DNA"/>
</dbReference>
<reference evidence="1 2" key="1">
    <citation type="journal article" date="2019" name="Sci. Data">
        <title>Hybrid genome assembly and annotation of Danionella translucida.</title>
        <authorList>
            <person name="Kadobianskyi M."/>
            <person name="Schulze L."/>
            <person name="Schuelke M."/>
            <person name="Judkewitz B."/>
        </authorList>
    </citation>
    <scope>NUCLEOTIDE SEQUENCE [LARGE SCALE GENOMIC DNA]</scope>
    <source>
        <strain evidence="1 2">Bolton</strain>
    </source>
</reference>
<name>A0A553RIT0_9TELE</name>
<dbReference type="AlphaFoldDB" id="A0A553RIT0"/>
<organism evidence="1 2">
    <name type="scientific">Danionella cerebrum</name>
    <dbReference type="NCBI Taxonomy" id="2873325"/>
    <lineage>
        <taxon>Eukaryota</taxon>
        <taxon>Metazoa</taxon>
        <taxon>Chordata</taxon>
        <taxon>Craniata</taxon>
        <taxon>Vertebrata</taxon>
        <taxon>Euteleostomi</taxon>
        <taxon>Actinopterygii</taxon>
        <taxon>Neopterygii</taxon>
        <taxon>Teleostei</taxon>
        <taxon>Ostariophysi</taxon>
        <taxon>Cypriniformes</taxon>
        <taxon>Danionidae</taxon>
        <taxon>Danioninae</taxon>
        <taxon>Danionella</taxon>
    </lineage>
</organism>
<dbReference type="Proteomes" id="UP000316079">
    <property type="component" value="Unassembled WGS sequence"/>
</dbReference>
<gene>
    <name evidence="1" type="ORF">DNTS_016498</name>
</gene>
<dbReference type="OrthoDB" id="6846267at2759"/>
<sequence>MEKEEEEEEEEEENKLLVFLSRMRVSFTVPAPRVQGTHALVNADVEQSFEGNLVIRFMLKDQCAGIMKSFMEQAVVLAGLWRYRLDLPGCVYC</sequence>
<comment type="caution">
    <text evidence="1">The sequence shown here is derived from an EMBL/GenBank/DDBJ whole genome shotgun (WGS) entry which is preliminary data.</text>
</comment>